<dbReference type="SMART" id="SM00210">
    <property type="entry name" value="TSPN"/>
    <property type="match status" value="1"/>
</dbReference>
<dbReference type="Gene3D" id="2.60.120.200">
    <property type="match status" value="1"/>
</dbReference>
<evidence type="ECO:0000313" key="7">
    <source>
        <dbReference type="Proteomes" id="UP000472241"/>
    </source>
</evidence>
<dbReference type="Ensembl" id="ENSLCNT00005020724.1">
    <property type="protein sequence ID" value="ENSLCNP00005018480.1"/>
    <property type="gene ID" value="ENSLCNG00005012138.1"/>
</dbReference>
<dbReference type="SUPFAM" id="SSF49899">
    <property type="entry name" value="Concanavalin A-like lectins/glucanases"/>
    <property type="match status" value="1"/>
</dbReference>
<proteinExistence type="predicted"/>
<evidence type="ECO:0000259" key="4">
    <source>
        <dbReference type="SMART" id="SM00210"/>
    </source>
</evidence>
<dbReference type="FunFam" id="2.60.120.200:FF:000016">
    <property type="entry name" value="Collagen XI alpha 1 chain"/>
    <property type="match status" value="1"/>
</dbReference>
<protein>
    <recommendedName>
        <fullName evidence="8">Laminin G domain-containing protein</fullName>
    </recommendedName>
</protein>
<feature type="region of interest" description="Disordered" evidence="3">
    <location>
        <begin position="235"/>
        <end position="254"/>
    </location>
</feature>
<organism evidence="6 7">
    <name type="scientific">Lynx canadensis</name>
    <name type="common">Canada lynx</name>
    <name type="synonym">Felis canadensis</name>
    <dbReference type="NCBI Taxonomy" id="61383"/>
    <lineage>
        <taxon>Eukaryota</taxon>
        <taxon>Metazoa</taxon>
        <taxon>Chordata</taxon>
        <taxon>Craniata</taxon>
        <taxon>Vertebrata</taxon>
        <taxon>Euteleostomi</taxon>
        <taxon>Mammalia</taxon>
        <taxon>Eutheria</taxon>
        <taxon>Laurasiatheria</taxon>
        <taxon>Carnivora</taxon>
        <taxon>Feliformia</taxon>
        <taxon>Felidae</taxon>
        <taxon>Felinae</taxon>
        <taxon>Lynx</taxon>
    </lineage>
</organism>
<feature type="domain" description="Thrombospondin-like N-terminal" evidence="4">
    <location>
        <begin position="30"/>
        <end position="221"/>
    </location>
</feature>
<dbReference type="InterPro" id="IPR048287">
    <property type="entry name" value="TSPN-like_N"/>
</dbReference>
<accession>A0A667GXU3</accession>
<evidence type="ECO:0000313" key="6">
    <source>
        <dbReference type="Ensembl" id="ENSLCNP00005018480.1"/>
    </source>
</evidence>
<dbReference type="InterPro" id="IPR001791">
    <property type="entry name" value="Laminin_G"/>
</dbReference>
<evidence type="ECO:0000256" key="3">
    <source>
        <dbReference type="SAM" id="MobiDB-lite"/>
    </source>
</evidence>
<feature type="domain" description="Laminin G" evidence="5">
    <location>
        <begin position="89"/>
        <end position="220"/>
    </location>
</feature>
<dbReference type="SMART" id="SM00282">
    <property type="entry name" value="LamG"/>
    <property type="match status" value="1"/>
</dbReference>
<dbReference type="AlphaFoldDB" id="A0A667GXU3"/>
<dbReference type="Proteomes" id="UP000472241">
    <property type="component" value="Unplaced"/>
</dbReference>
<keyword evidence="7" id="KW-1185">Reference proteome</keyword>
<dbReference type="InterPro" id="IPR013320">
    <property type="entry name" value="ConA-like_dom_sf"/>
</dbReference>
<dbReference type="Pfam" id="PF02210">
    <property type="entry name" value="Laminin_G_2"/>
    <property type="match status" value="1"/>
</dbReference>
<keyword evidence="2" id="KW-0677">Repeat</keyword>
<name>A0A667GXU3_LYNCA</name>
<sequence length="304" mass="33340">MGCAGSSRIHARSVCVPPPGGVPPAPQLPPADLLKVLDFHNLPDGITKTTGFCATRRSSKGPDVAYRVTKDAQLSAPTKQLYPASSFPEDFSILTTVKAKKGSQAFLVSIYNEQGIQQIGLEMGRSPVFLYEDHTGKPGPEDYPLFRGINLSDGKWHRIALSVHKKNVTLILDCKKKTTKPLDRSDHPVIDVNGIIVFGTRILDEEVFEGDIQQLLFVSDHRAAYDHCEHYSPDCDTAVPDTPQSQDPNPDEYVSWPRRVSLVRPRSHGPGRSLRPSGRTPAPVLRVTPSLSLWFGASAEVRGS</sequence>
<evidence type="ECO:0000259" key="5">
    <source>
        <dbReference type="SMART" id="SM00282"/>
    </source>
</evidence>
<reference evidence="6" key="1">
    <citation type="submission" date="2025-08" db="UniProtKB">
        <authorList>
            <consortium name="Ensembl"/>
        </authorList>
    </citation>
    <scope>IDENTIFICATION</scope>
</reference>
<evidence type="ECO:0000256" key="1">
    <source>
        <dbReference type="ARBA" id="ARBA00022729"/>
    </source>
</evidence>
<evidence type="ECO:0000256" key="2">
    <source>
        <dbReference type="ARBA" id="ARBA00022737"/>
    </source>
</evidence>
<evidence type="ECO:0008006" key="8">
    <source>
        <dbReference type="Google" id="ProtNLM"/>
    </source>
</evidence>
<keyword evidence="1" id="KW-0732">Signal</keyword>
<reference evidence="6" key="2">
    <citation type="submission" date="2025-09" db="UniProtKB">
        <authorList>
            <consortium name="Ensembl"/>
        </authorList>
    </citation>
    <scope>IDENTIFICATION</scope>
</reference>